<proteinExistence type="predicted"/>
<dbReference type="InterPro" id="IPR052738">
    <property type="entry name" value="ABC-Tungstate_binding"/>
</dbReference>
<dbReference type="Gene3D" id="3.40.190.10">
    <property type="entry name" value="Periplasmic binding protein-like II"/>
    <property type="match status" value="2"/>
</dbReference>
<evidence type="ECO:0000313" key="4">
    <source>
        <dbReference type="Proteomes" id="UP000027222"/>
    </source>
</evidence>
<evidence type="ECO:0000256" key="1">
    <source>
        <dbReference type="SAM" id="MobiDB-lite"/>
    </source>
</evidence>
<organism evidence="3 4">
    <name type="scientific">Galerina marginata (strain CBS 339.88)</name>
    <dbReference type="NCBI Taxonomy" id="685588"/>
    <lineage>
        <taxon>Eukaryota</taxon>
        <taxon>Fungi</taxon>
        <taxon>Dikarya</taxon>
        <taxon>Basidiomycota</taxon>
        <taxon>Agaricomycotina</taxon>
        <taxon>Agaricomycetes</taxon>
        <taxon>Agaricomycetidae</taxon>
        <taxon>Agaricales</taxon>
        <taxon>Agaricineae</taxon>
        <taxon>Strophariaceae</taxon>
        <taxon>Galerina</taxon>
    </lineage>
</organism>
<dbReference type="InterPro" id="IPR024370">
    <property type="entry name" value="PBP_domain"/>
</dbReference>
<feature type="domain" description="PBP" evidence="2">
    <location>
        <begin position="79"/>
        <end position="324"/>
    </location>
</feature>
<feature type="region of interest" description="Disordered" evidence="1">
    <location>
        <begin position="47"/>
        <end position="66"/>
    </location>
</feature>
<dbReference type="HOGENOM" id="CLU_058099_0_0_1"/>
<dbReference type="SUPFAM" id="SSF53850">
    <property type="entry name" value="Periplasmic binding protein-like II"/>
    <property type="match status" value="1"/>
</dbReference>
<dbReference type="STRING" id="685588.A0A067THK0"/>
<protein>
    <recommendedName>
        <fullName evidence="2">PBP domain-containing protein</fullName>
    </recommendedName>
</protein>
<sequence>MLLFKFLARLFHKKDQVSDREDIPEGSNSPHDTLVFDDIKGALDSFHPDSRKSNPSSPQSKPHAIYDGGYEHSGRGVCLRIANGGAGQTGLIQAWADSFIQYMVVTKGLEPFQVAWYLGDTTESLAFLASGVVDVALTYNSAAETQLLHSGDATERVYAFRDHFLLVGPKCNPAKLTNDDDILTMFNKIVSSGNADIVCPPDQRPPTRFLSRFDKSATNIKESLIFATVGQVPWALNYSKWYHQYPRFPREALQTASLLSEYTLTDKGSWLDAPKSITSSLEVFKLGSDNSDDLLLNPAHLLCGKRASPEHKSIWKEFMSWVVAPDGGERIIESFSKKGQVLYSKAP</sequence>
<gene>
    <name evidence="3" type="ORF">GALMADRAFT_63659</name>
</gene>
<evidence type="ECO:0000313" key="3">
    <source>
        <dbReference type="EMBL" id="KDR79379.1"/>
    </source>
</evidence>
<dbReference type="AlphaFoldDB" id="A0A067THK0"/>
<evidence type="ECO:0000259" key="2">
    <source>
        <dbReference type="Pfam" id="PF12849"/>
    </source>
</evidence>
<dbReference type="Pfam" id="PF12849">
    <property type="entry name" value="PBP_like_2"/>
    <property type="match status" value="1"/>
</dbReference>
<keyword evidence="4" id="KW-1185">Reference proteome</keyword>
<dbReference type="PANTHER" id="PTHR37945">
    <property type="entry name" value="EXTRACELLULAR TUNGSTATE BINDING PROTEIN"/>
    <property type="match status" value="1"/>
</dbReference>
<name>A0A067THK0_GALM3</name>
<dbReference type="OrthoDB" id="10260248at2759"/>
<accession>A0A067THK0</accession>
<dbReference type="EMBL" id="KL142373">
    <property type="protein sequence ID" value="KDR79379.1"/>
    <property type="molecule type" value="Genomic_DNA"/>
</dbReference>
<reference evidence="4" key="1">
    <citation type="journal article" date="2014" name="Proc. Natl. Acad. Sci. U.S.A.">
        <title>Extensive sampling of basidiomycete genomes demonstrates inadequacy of the white-rot/brown-rot paradigm for wood decay fungi.</title>
        <authorList>
            <person name="Riley R."/>
            <person name="Salamov A.A."/>
            <person name="Brown D.W."/>
            <person name="Nagy L.G."/>
            <person name="Floudas D."/>
            <person name="Held B.W."/>
            <person name="Levasseur A."/>
            <person name="Lombard V."/>
            <person name="Morin E."/>
            <person name="Otillar R."/>
            <person name="Lindquist E.A."/>
            <person name="Sun H."/>
            <person name="LaButti K.M."/>
            <person name="Schmutz J."/>
            <person name="Jabbour D."/>
            <person name="Luo H."/>
            <person name="Baker S.E."/>
            <person name="Pisabarro A.G."/>
            <person name="Walton J.D."/>
            <person name="Blanchette R.A."/>
            <person name="Henrissat B."/>
            <person name="Martin F."/>
            <person name="Cullen D."/>
            <person name="Hibbett D.S."/>
            <person name="Grigoriev I.V."/>
        </authorList>
    </citation>
    <scope>NUCLEOTIDE SEQUENCE [LARGE SCALE GENOMIC DNA]</scope>
    <source>
        <strain evidence="4">CBS 339.88</strain>
    </source>
</reference>
<dbReference type="PANTHER" id="PTHR37945:SF1">
    <property type="entry name" value="EXTRACELLULAR TUNGSTATE BINDING PROTEIN"/>
    <property type="match status" value="1"/>
</dbReference>
<dbReference type="Proteomes" id="UP000027222">
    <property type="component" value="Unassembled WGS sequence"/>
</dbReference>